<comment type="subcellular location">
    <subcellularLocation>
        <location evidence="1">Membrane</location>
    </subcellularLocation>
</comment>
<reference evidence="5" key="1">
    <citation type="journal article" date="2017" name="Genome Announc.">
        <title>Genome sequences of Cyberlindnera fabianii 65, Pichia kudriavzevii 129, and Saccharomyces cerevisiae 131 isolated from fermented masau fruits in Zimbabwe.</title>
        <authorList>
            <person name="van Rijswijck I.M.H."/>
            <person name="Derks M.F.L."/>
            <person name="Abee T."/>
            <person name="de Ridder D."/>
            <person name="Smid E.J."/>
        </authorList>
    </citation>
    <scope>NUCLEOTIDE SEQUENCE [LARGE SCALE GENOMIC DNA]</scope>
    <source>
        <strain evidence="5">65</strain>
    </source>
</reference>
<dbReference type="SUPFAM" id="SSF82171">
    <property type="entry name" value="DPP6 N-terminal domain-like"/>
    <property type="match status" value="1"/>
</dbReference>
<dbReference type="GO" id="GO:0005829">
    <property type="term" value="C:cytosol"/>
    <property type="evidence" value="ECO:0007669"/>
    <property type="project" value="TreeGrafter"/>
</dbReference>
<dbReference type="GO" id="GO:0042147">
    <property type="term" value="P:retrograde transport, endosome to Golgi"/>
    <property type="evidence" value="ECO:0007669"/>
    <property type="project" value="TreeGrafter"/>
</dbReference>
<name>A0A1V2L3R2_CYBFA</name>
<feature type="domain" description="RIC1 C-terminal alpha solenoid region" evidence="3">
    <location>
        <begin position="685"/>
        <end position="855"/>
    </location>
</feature>
<dbReference type="STRING" id="36022.A0A1V2L3R2"/>
<gene>
    <name evidence="4" type="ORF">BON22_3659</name>
</gene>
<dbReference type="GO" id="GO:0006886">
    <property type="term" value="P:intracellular protein transport"/>
    <property type="evidence" value="ECO:0007669"/>
    <property type="project" value="InterPro"/>
</dbReference>
<dbReference type="PANTHER" id="PTHR22746">
    <property type="entry name" value="RAB6A-GEF COMPLEX PARTNER PROTEIN 1"/>
    <property type="match status" value="1"/>
</dbReference>
<protein>
    <submittedName>
        <fullName evidence="4">Guanine nucleotide exchange factor subunit RIC1</fullName>
    </submittedName>
</protein>
<organism evidence="4 5">
    <name type="scientific">Cyberlindnera fabianii</name>
    <name type="common">Yeast</name>
    <name type="synonym">Hansenula fabianii</name>
    <dbReference type="NCBI Taxonomy" id="36022"/>
    <lineage>
        <taxon>Eukaryota</taxon>
        <taxon>Fungi</taxon>
        <taxon>Dikarya</taxon>
        <taxon>Ascomycota</taxon>
        <taxon>Saccharomycotina</taxon>
        <taxon>Saccharomycetes</taxon>
        <taxon>Phaffomycetales</taxon>
        <taxon>Phaffomycetaceae</taxon>
        <taxon>Cyberlindnera</taxon>
    </lineage>
</organism>
<dbReference type="InterPro" id="IPR040096">
    <property type="entry name" value="Ric1"/>
</dbReference>
<evidence type="ECO:0000256" key="1">
    <source>
        <dbReference type="ARBA" id="ARBA00004370"/>
    </source>
</evidence>
<comment type="caution">
    <text evidence="4">The sequence shown here is derived from an EMBL/GenBank/DDBJ whole genome shotgun (WGS) entry which is preliminary data.</text>
</comment>
<sequence length="860" mass="98627">MAWPYPTPQVLRHPYSQSDDIPPIIDILTPSRHEFPSIILTARSLHLFNHSAHVPISSHERSDESIEKYGSNVSVNTNIEHTMIVIQTDKDFLLVYALLHPELSKNSTDDELLTVYTTSGNLLQNGIIQERATGFFDSSSIEEPIPKFQLRFKLFLKITNGIVAYLPLSNMQIMLVTRQGAQVFNLGDDFHKSLEVPDASNIKTLYRLDTSVLMLREDGSVSRIIKTGGEDVYKADKELNITGVKQVTVNNHFNLLTFSTIDDKLIYYNYSTRKTVKEIELQGVKKIQWSQNGNFMLVLFTNQTWSLLSTFGCTMFNTGEQDYDSAWLNSITSASILPDSAGILLSDSTKLFYQPLLHQVNLNSQINYNTQHPVLVSGSEIHIYTGHEMPITSSNRAIHWNIIKLPYDHAHQLPNIRHGSISSDGKYLALANRTALLIYSFADHDWSFYNNDFNHDLDLRHITWHPSHNLLIVTNRTHTHSELVVFDFRKFRSDENFNSDIIVFKYDVGADVKLLNITEGDMVMYTVNGKYYHFKVEYGVKNGLRIDLVKILAMDNIFKDSANLRAIIHVNGNLVVLSNGELVLLKQRDNTFEKLLLFERVEYVYKINDDEFYLFNGGNIILVKNFAELISSRDPSKSVLTLRPDSYPLLLTMEKGLFVTIENSLSKRRHIELNVITSKNSIFLHDLIRFEMNQLSSKDLYAKYKPYKNFQFALELLLYQTVVNDEDLKPVVKLLKLNSLYELNVVSKCLRKIETIYWEKLLTELGTTPQQLLKKGIELQQYKTLGILVIIFLSYQTSDNQDGSLKIDQEQLITVLKLLYENAHDDDELWETAFELLRFFKLLDGSGALLKKCENALAAA</sequence>
<evidence type="ECO:0000313" key="5">
    <source>
        <dbReference type="Proteomes" id="UP000189513"/>
    </source>
</evidence>
<keyword evidence="5" id="KW-1185">Reference proteome</keyword>
<dbReference type="Proteomes" id="UP000189513">
    <property type="component" value="Unassembled WGS sequence"/>
</dbReference>
<proteinExistence type="predicted"/>
<dbReference type="GO" id="GO:0000139">
    <property type="term" value="C:Golgi membrane"/>
    <property type="evidence" value="ECO:0007669"/>
    <property type="project" value="TreeGrafter"/>
</dbReference>
<evidence type="ECO:0000256" key="2">
    <source>
        <dbReference type="ARBA" id="ARBA00023136"/>
    </source>
</evidence>
<accession>A0A1V2L3R2</accession>
<dbReference type="PANTHER" id="PTHR22746:SF10">
    <property type="entry name" value="GUANINE NUCLEOTIDE EXCHANGE FACTOR SUBUNIT RIC1"/>
    <property type="match status" value="1"/>
</dbReference>
<dbReference type="AlphaFoldDB" id="A0A1V2L3R2"/>
<evidence type="ECO:0000259" key="3">
    <source>
        <dbReference type="Pfam" id="PF07064"/>
    </source>
</evidence>
<dbReference type="EMBL" id="MPUK01000007">
    <property type="protein sequence ID" value="ONH66390.1"/>
    <property type="molecule type" value="Genomic_DNA"/>
</dbReference>
<dbReference type="InterPro" id="IPR009771">
    <property type="entry name" value="RIC1_C"/>
</dbReference>
<dbReference type="VEuPathDB" id="FungiDB:BON22_3659"/>
<dbReference type="GO" id="GO:0034066">
    <property type="term" value="C:Ric1-Rgp1 guanyl-nucleotide exchange factor complex"/>
    <property type="evidence" value="ECO:0007669"/>
    <property type="project" value="InterPro"/>
</dbReference>
<evidence type="ECO:0000313" key="4">
    <source>
        <dbReference type="EMBL" id="ONH66390.1"/>
    </source>
</evidence>
<dbReference type="Pfam" id="PF07064">
    <property type="entry name" value="RIC1"/>
    <property type="match status" value="1"/>
</dbReference>
<keyword evidence="2" id="KW-0472">Membrane</keyword>
<dbReference type="OMA" id="WDMCFQL"/>